<dbReference type="InterPro" id="IPR004143">
    <property type="entry name" value="BPL_LPL_catalytic"/>
</dbReference>
<dbReference type="InParanoid" id="D1C2S0"/>
<keyword evidence="3" id="KW-1185">Reference proteome</keyword>
<reference evidence="2 3" key="2">
    <citation type="journal article" date="2010" name="Stand. Genomic Sci.">
        <title>Complete genome sequence of Desulfohalobium retbaense type strain (HR(100)).</title>
        <authorList>
            <person name="Spring S."/>
            <person name="Nolan M."/>
            <person name="Lapidus A."/>
            <person name="Glavina Del Rio T."/>
            <person name="Copeland A."/>
            <person name="Tice H."/>
            <person name="Cheng J.F."/>
            <person name="Lucas S."/>
            <person name="Land M."/>
            <person name="Chen F."/>
            <person name="Bruce D."/>
            <person name="Goodwin L."/>
            <person name="Pitluck S."/>
            <person name="Ivanova N."/>
            <person name="Mavromatis K."/>
            <person name="Mikhailova N."/>
            <person name="Pati A."/>
            <person name="Chen A."/>
            <person name="Palaniappan K."/>
            <person name="Hauser L."/>
            <person name="Chang Y.J."/>
            <person name="Jeffries C.D."/>
            <person name="Munk C."/>
            <person name="Kiss H."/>
            <person name="Chain P."/>
            <person name="Han C."/>
            <person name="Brettin T."/>
            <person name="Detter J.C."/>
            <person name="Schuler E."/>
            <person name="Goker M."/>
            <person name="Rohde M."/>
            <person name="Bristow J."/>
            <person name="Eisen J.A."/>
            <person name="Markowitz V."/>
            <person name="Hugenholtz P."/>
            <person name="Kyrpides N.C."/>
            <person name="Klenk H.P."/>
        </authorList>
    </citation>
    <scope>NUCLEOTIDE SEQUENCE [LARGE SCALE GENOMIC DNA]</scope>
    <source>
        <strain evidence="3">ATCC 49802 / DSM 20745 / S 6022</strain>
    </source>
</reference>
<dbReference type="Pfam" id="PF21948">
    <property type="entry name" value="LplA-B_cat"/>
    <property type="match status" value="1"/>
</dbReference>
<dbReference type="FunCoup" id="D1C2S0">
    <property type="interactions" value="91"/>
</dbReference>
<dbReference type="PROSITE" id="PS51733">
    <property type="entry name" value="BPL_LPL_CATALYTIC"/>
    <property type="match status" value="1"/>
</dbReference>
<evidence type="ECO:0000259" key="1">
    <source>
        <dbReference type="PROSITE" id="PS51733"/>
    </source>
</evidence>
<dbReference type="InterPro" id="IPR045864">
    <property type="entry name" value="aa-tRNA-synth_II/BPL/LPL"/>
</dbReference>
<dbReference type="HOGENOM" id="CLU_1018786_0_0_0"/>
<dbReference type="PANTHER" id="PTHR43679:SF2">
    <property type="entry name" value="OCTANOYL-[GCVH]:PROTEIN N-OCTANOYLTRANSFERASE"/>
    <property type="match status" value="1"/>
</dbReference>
<proteinExistence type="predicted"/>
<accession>D1C2S0</accession>
<dbReference type="InterPro" id="IPR050664">
    <property type="entry name" value="Octanoyltrans_LipM/LipL"/>
</dbReference>
<dbReference type="KEGG" id="sti:Sthe_1101"/>
<reference evidence="3" key="1">
    <citation type="submission" date="2009-11" db="EMBL/GenBank/DDBJ databases">
        <title>The complete chromosome 1 of Sphaerobacter thermophilus DSM 20745.</title>
        <authorList>
            <person name="Lucas S."/>
            <person name="Copeland A."/>
            <person name="Lapidus A."/>
            <person name="Glavina del Rio T."/>
            <person name="Dalin E."/>
            <person name="Tice H."/>
            <person name="Bruce D."/>
            <person name="Goodwin L."/>
            <person name="Pitluck S."/>
            <person name="Kyrpides N."/>
            <person name="Mavromatis K."/>
            <person name="Ivanova N."/>
            <person name="Mikhailova N."/>
            <person name="LaButti K.M."/>
            <person name="Clum A."/>
            <person name="Sun H.I."/>
            <person name="Brettin T."/>
            <person name="Detter J.C."/>
            <person name="Han C."/>
            <person name="Larimer F."/>
            <person name="Land M."/>
            <person name="Hauser L."/>
            <person name="Markowitz V."/>
            <person name="Cheng J.F."/>
            <person name="Hugenholtz P."/>
            <person name="Woyke T."/>
            <person name="Wu D."/>
            <person name="Steenblock K."/>
            <person name="Schneider S."/>
            <person name="Pukall R."/>
            <person name="Goeker M."/>
            <person name="Klenk H.P."/>
            <person name="Eisen J.A."/>
        </authorList>
    </citation>
    <scope>NUCLEOTIDE SEQUENCE [LARGE SCALE GENOMIC DNA]</scope>
    <source>
        <strain evidence="3">ATCC 49802 / DSM 20745 / S 6022</strain>
    </source>
</reference>
<keyword evidence="2" id="KW-0436">Ligase</keyword>
<dbReference type="PANTHER" id="PTHR43679">
    <property type="entry name" value="OCTANOYLTRANSFERASE LIPM-RELATED"/>
    <property type="match status" value="1"/>
</dbReference>
<gene>
    <name evidence="2" type="ordered locus">Sthe_1101</name>
</gene>
<dbReference type="Gene3D" id="3.30.930.10">
    <property type="entry name" value="Bira Bifunctional Protein, Domain 2"/>
    <property type="match status" value="1"/>
</dbReference>
<sequence length="284" mass="30073">MQGPDATPDRGGYRFLALRNGPGAEQLAVTEAILAGVASGSSPPTLRLYSWSEPVVILGVSQPAADLDLDACRSLGYRVMRRLSGGTAVYHDAEVVSLDLIVPPGSWFAPSDITQTYARVSQVIGSAVARLGADVRAVDVADARRSVTRPELQPACFGGLAPYELVAGSRKVVGLSQIRRREVVVVQAALYTRFSYDALASVLRVAAAAGTERWTALLREHAAGLDELLGRRVEPQEVGAALQAAFAEAIPGGLATDGLLPAELRAAERLAVGRYGSEAWTLRR</sequence>
<dbReference type="RefSeq" id="WP_012871584.1">
    <property type="nucleotide sequence ID" value="NC_013523.1"/>
</dbReference>
<evidence type="ECO:0000313" key="3">
    <source>
        <dbReference type="Proteomes" id="UP000002027"/>
    </source>
</evidence>
<name>D1C2S0_SPHTD</name>
<protein>
    <submittedName>
        <fullName evidence="2">Biotin/lipoate A/B protein ligase</fullName>
    </submittedName>
</protein>
<dbReference type="EMBL" id="CP001823">
    <property type="protein sequence ID" value="ACZ38537.1"/>
    <property type="molecule type" value="Genomic_DNA"/>
</dbReference>
<organism evidence="2 3">
    <name type="scientific">Sphaerobacter thermophilus (strain ATCC 49802 / DSM 20745 / KCCM 41009 / NCIMB 13125 / S 6022)</name>
    <dbReference type="NCBI Taxonomy" id="479434"/>
    <lineage>
        <taxon>Bacteria</taxon>
        <taxon>Pseudomonadati</taxon>
        <taxon>Thermomicrobiota</taxon>
        <taxon>Thermomicrobia</taxon>
        <taxon>Sphaerobacterales</taxon>
        <taxon>Sphaerobacterineae</taxon>
        <taxon>Sphaerobacteraceae</taxon>
        <taxon>Sphaerobacter</taxon>
    </lineage>
</organism>
<dbReference type="eggNOG" id="COG0095">
    <property type="taxonomic scope" value="Bacteria"/>
</dbReference>
<dbReference type="AlphaFoldDB" id="D1C2S0"/>
<dbReference type="Proteomes" id="UP000002027">
    <property type="component" value="Chromosome 1"/>
</dbReference>
<feature type="domain" description="BPL/LPL catalytic" evidence="1">
    <location>
        <begin position="40"/>
        <end position="254"/>
    </location>
</feature>
<dbReference type="GO" id="GO:0016874">
    <property type="term" value="F:ligase activity"/>
    <property type="evidence" value="ECO:0007669"/>
    <property type="project" value="UniProtKB-KW"/>
</dbReference>
<evidence type="ECO:0000313" key="2">
    <source>
        <dbReference type="EMBL" id="ACZ38537.1"/>
    </source>
</evidence>
<dbReference type="STRING" id="479434.Sthe_1101"/>
<dbReference type="SUPFAM" id="SSF55681">
    <property type="entry name" value="Class II aaRS and biotin synthetases"/>
    <property type="match status" value="1"/>
</dbReference>
<dbReference type="OrthoDB" id="9178967at2"/>